<keyword evidence="3" id="KW-1185">Reference proteome</keyword>
<dbReference type="EMBL" id="QVTD01000010">
    <property type="protein sequence ID" value="RFU62382.1"/>
    <property type="molecule type" value="Genomic_DNA"/>
</dbReference>
<feature type="domain" description="General stress protein 17M-like" evidence="1">
    <location>
        <begin position="4"/>
        <end position="98"/>
    </location>
</feature>
<dbReference type="OrthoDB" id="2353304at2"/>
<dbReference type="Pfam" id="PF11181">
    <property type="entry name" value="YflT"/>
    <property type="match status" value="1"/>
</dbReference>
<dbReference type="InterPro" id="IPR025889">
    <property type="entry name" value="GSP17M-like_dom"/>
</dbReference>
<evidence type="ECO:0000313" key="3">
    <source>
        <dbReference type="Proteomes" id="UP000262939"/>
    </source>
</evidence>
<reference evidence="2 3" key="1">
    <citation type="submission" date="2018-08" db="EMBL/GenBank/DDBJ databases">
        <title>Bacillus chawlae sp. nov., Bacillus glennii sp. nov., and Bacillus saganii sp. nov. Isolated from the Vehicle Assembly Building at Kennedy Space Center where the Viking Spacecraft were Assembled.</title>
        <authorList>
            <person name="Seuylemezian A."/>
            <person name="Vaishampayan P."/>
        </authorList>
    </citation>
    <scope>NUCLEOTIDE SEQUENCE [LARGE SCALE GENOMIC DNA]</scope>
    <source>
        <strain evidence="2 3">V44-8</strain>
    </source>
</reference>
<name>A0A372L9U6_9BACI</name>
<comment type="caution">
    <text evidence="2">The sequence shown here is derived from an EMBL/GenBank/DDBJ whole genome shotgun (WGS) entry which is preliminary data.</text>
</comment>
<dbReference type="AlphaFoldDB" id="A0A372L9U6"/>
<gene>
    <name evidence="2" type="ORF">D0466_14480</name>
</gene>
<accession>A0A372L9U6</accession>
<sequence length="111" mass="12436">MYQVHVVQNGVQAKEKIDHLMSSGFDQNDIYLFAHDKDRSEHLTENTDTGEVGLKEQGLLDAMGNMFKSRGDELRSKMSSLGLTDSEAEQYEKELDNGKVVLVASNETKVN</sequence>
<organism evidence="2 3">
    <name type="scientific">Peribacillus glennii</name>
    <dbReference type="NCBI Taxonomy" id="2303991"/>
    <lineage>
        <taxon>Bacteria</taxon>
        <taxon>Bacillati</taxon>
        <taxon>Bacillota</taxon>
        <taxon>Bacilli</taxon>
        <taxon>Bacillales</taxon>
        <taxon>Bacillaceae</taxon>
        <taxon>Peribacillus</taxon>
    </lineage>
</organism>
<proteinExistence type="predicted"/>
<evidence type="ECO:0000259" key="1">
    <source>
        <dbReference type="Pfam" id="PF11181"/>
    </source>
</evidence>
<protein>
    <submittedName>
        <fullName evidence="2">General stress protein</fullName>
    </submittedName>
</protein>
<dbReference type="Proteomes" id="UP000262939">
    <property type="component" value="Unassembled WGS sequence"/>
</dbReference>
<evidence type="ECO:0000313" key="2">
    <source>
        <dbReference type="EMBL" id="RFU62382.1"/>
    </source>
</evidence>
<dbReference type="RefSeq" id="WP_117323278.1">
    <property type="nucleotide sequence ID" value="NZ_QVTD01000010.1"/>
</dbReference>